<evidence type="ECO:0000313" key="1">
    <source>
        <dbReference type="EMBL" id="OKL37004.1"/>
    </source>
</evidence>
<dbReference type="STRING" id="1714354.BLL40_05275"/>
<dbReference type="OrthoDB" id="2514584at2"/>
<reference evidence="1 2" key="1">
    <citation type="submission" date="2016-12" db="EMBL/GenBank/DDBJ databases">
        <title>Domibacillus sp. SAOS 44 whole genome sequencing.</title>
        <authorList>
            <person name="Verma A."/>
            <person name="Krishnamurthi S."/>
        </authorList>
    </citation>
    <scope>NUCLEOTIDE SEQUENCE [LARGE SCALE GENOMIC DNA]</scope>
    <source>
        <strain evidence="1 2">SAOS 44</strain>
    </source>
</reference>
<dbReference type="EMBL" id="MRWQ01000005">
    <property type="protein sequence ID" value="OKL37004.1"/>
    <property type="molecule type" value="Genomic_DNA"/>
</dbReference>
<proteinExistence type="predicted"/>
<comment type="caution">
    <text evidence="1">The sequence shown here is derived from an EMBL/GenBank/DDBJ whole genome shotgun (WGS) entry which is preliminary data.</text>
</comment>
<keyword evidence="2" id="KW-1185">Reference proteome</keyword>
<dbReference type="RefSeq" id="WP_073710885.1">
    <property type="nucleotide sequence ID" value="NZ_MRWQ01000005.1"/>
</dbReference>
<organism evidence="1 2">
    <name type="scientific">Domibacillus mangrovi</name>
    <dbReference type="NCBI Taxonomy" id="1714354"/>
    <lineage>
        <taxon>Bacteria</taxon>
        <taxon>Bacillati</taxon>
        <taxon>Bacillota</taxon>
        <taxon>Bacilli</taxon>
        <taxon>Bacillales</taxon>
        <taxon>Bacillaceae</taxon>
        <taxon>Domibacillus</taxon>
    </lineage>
</organism>
<accession>A0A1Q5P426</accession>
<evidence type="ECO:0008006" key="3">
    <source>
        <dbReference type="Google" id="ProtNLM"/>
    </source>
</evidence>
<gene>
    <name evidence="1" type="ORF">BLL40_05275</name>
</gene>
<name>A0A1Q5P426_9BACI</name>
<dbReference type="Proteomes" id="UP000186524">
    <property type="component" value="Unassembled WGS sequence"/>
</dbReference>
<sequence>MTIKWKKFNGEVVKEWHGDIEYHRDLYKGDHAKLFSRAKELIEKGEITDRLIKGPVNAQNVKTPYITANISKLIAEIPATLAARSIGEIKSSLPADELQNEKVNEKTDNAIDGPKSGVNSKITHTQTELIEQITKNSKLDFEHWSNIVMNQVDGGIVGVPVKDEDGVRIDFKMRDVYFPHEDGKGADLGFIRKLGEDLDEYFHVYRERIEKGHLRVTNILYSIDDSDELEQVEDSLALELLGIEELETKYTGRSHLLIHYWANEKTMLNPLGRSCLENQGSKQDDINWTLTRNGITFERNGKPRIAVSKEVMERLEQLAYERYGDESKIDHRDLELTTFDEKGKALEVIQIDISQIGDIQWVKDLMKTMLMETRTSEKAVDFYLAEGSGGSQSGVAKFYDLFVSLTKAEQILKEYVAFLKGLYEGALWLLEDDDEAVIIEEPEITVLDMVPVSRFEMVEKNNAEYAAGTASLETTVRRNNPYASEDWIENEITRIEEAKQMDNSTSLLRGRQTLLNLNDNRDANGNIASDEE</sequence>
<protein>
    <recommendedName>
        <fullName evidence="3">Phage portal protein</fullName>
    </recommendedName>
</protein>
<evidence type="ECO:0000313" key="2">
    <source>
        <dbReference type="Proteomes" id="UP000186524"/>
    </source>
</evidence>
<dbReference type="AlphaFoldDB" id="A0A1Q5P426"/>